<organism evidence="1 2">
    <name type="scientific">Leptospira borgpetersenii serovar Pomona str. 200901868</name>
    <dbReference type="NCBI Taxonomy" id="1192866"/>
    <lineage>
        <taxon>Bacteria</taxon>
        <taxon>Pseudomonadati</taxon>
        <taxon>Spirochaetota</taxon>
        <taxon>Spirochaetia</taxon>
        <taxon>Leptospirales</taxon>
        <taxon>Leptospiraceae</taxon>
        <taxon>Leptospira</taxon>
    </lineage>
</organism>
<evidence type="ECO:0000313" key="2">
    <source>
        <dbReference type="Proteomes" id="UP000012159"/>
    </source>
</evidence>
<gene>
    <name evidence="1" type="ORF">LEP1GSC133_4079</name>
</gene>
<accession>M6WCZ2</accession>
<sequence length="105" mass="12228">MKFKLYSNILMFVLIFDKCTTTQIEEISFPDKGNLKFLSSKNPEAARVLKSVRDLETKNSSYSGEFSMRIENFIPKKKVFPQTEKFFMINLPEKCTSNFPILSLE</sequence>
<evidence type="ECO:0000313" key="1">
    <source>
        <dbReference type="EMBL" id="EMO63049.1"/>
    </source>
</evidence>
<proteinExistence type="predicted"/>
<comment type="caution">
    <text evidence="1">The sequence shown here is derived from an EMBL/GenBank/DDBJ whole genome shotgun (WGS) entry which is preliminary data.</text>
</comment>
<dbReference type="Proteomes" id="UP000012159">
    <property type="component" value="Unassembled WGS sequence"/>
</dbReference>
<dbReference type="AlphaFoldDB" id="M6WCZ2"/>
<protein>
    <submittedName>
        <fullName evidence="1">Uncharacterized protein</fullName>
    </submittedName>
</protein>
<reference evidence="1 2" key="1">
    <citation type="submission" date="2013-01" db="EMBL/GenBank/DDBJ databases">
        <authorList>
            <person name="Harkins D.M."/>
            <person name="Durkin A.S."/>
            <person name="Brinkac L.M."/>
            <person name="Haft D.H."/>
            <person name="Selengut J.D."/>
            <person name="Sanka R."/>
            <person name="DePew J."/>
            <person name="Purushe J."/>
            <person name="Picardeau M."/>
            <person name="Werts C."/>
            <person name="Goarant C."/>
            <person name="Vinetz J.M."/>
            <person name="Sutton G.G."/>
            <person name="Nierman W.C."/>
            <person name="Fouts D.E."/>
        </authorList>
    </citation>
    <scope>NUCLEOTIDE SEQUENCE [LARGE SCALE GENOMIC DNA]</scope>
    <source>
        <strain evidence="1 2">200901868</strain>
    </source>
</reference>
<name>M6WCZ2_LEPBO</name>
<dbReference type="EMBL" id="AKWF02000065">
    <property type="protein sequence ID" value="EMO63049.1"/>
    <property type="molecule type" value="Genomic_DNA"/>
</dbReference>
<dbReference type="STRING" id="1192866.LEP1GSC133_4079"/>